<gene>
    <name evidence="1" type="ORF">BJ138DRAFT_1014438</name>
</gene>
<evidence type="ECO:0000313" key="2">
    <source>
        <dbReference type="Proteomes" id="UP000790377"/>
    </source>
</evidence>
<organism evidence="1 2">
    <name type="scientific">Hygrophoropsis aurantiaca</name>
    <dbReference type="NCBI Taxonomy" id="72124"/>
    <lineage>
        <taxon>Eukaryota</taxon>
        <taxon>Fungi</taxon>
        <taxon>Dikarya</taxon>
        <taxon>Basidiomycota</taxon>
        <taxon>Agaricomycotina</taxon>
        <taxon>Agaricomycetes</taxon>
        <taxon>Agaricomycetidae</taxon>
        <taxon>Boletales</taxon>
        <taxon>Coniophorineae</taxon>
        <taxon>Hygrophoropsidaceae</taxon>
        <taxon>Hygrophoropsis</taxon>
    </lineage>
</organism>
<reference evidence="1" key="1">
    <citation type="journal article" date="2021" name="New Phytol.">
        <title>Evolutionary innovations through gain and loss of genes in the ectomycorrhizal Boletales.</title>
        <authorList>
            <person name="Wu G."/>
            <person name="Miyauchi S."/>
            <person name="Morin E."/>
            <person name="Kuo A."/>
            <person name="Drula E."/>
            <person name="Varga T."/>
            <person name="Kohler A."/>
            <person name="Feng B."/>
            <person name="Cao Y."/>
            <person name="Lipzen A."/>
            <person name="Daum C."/>
            <person name="Hundley H."/>
            <person name="Pangilinan J."/>
            <person name="Johnson J."/>
            <person name="Barry K."/>
            <person name="LaButti K."/>
            <person name="Ng V."/>
            <person name="Ahrendt S."/>
            <person name="Min B."/>
            <person name="Choi I.G."/>
            <person name="Park H."/>
            <person name="Plett J.M."/>
            <person name="Magnuson J."/>
            <person name="Spatafora J.W."/>
            <person name="Nagy L.G."/>
            <person name="Henrissat B."/>
            <person name="Grigoriev I.V."/>
            <person name="Yang Z.L."/>
            <person name="Xu J."/>
            <person name="Martin F.M."/>
        </authorList>
    </citation>
    <scope>NUCLEOTIDE SEQUENCE</scope>
    <source>
        <strain evidence="1">ATCC 28755</strain>
    </source>
</reference>
<dbReference type="EMBL" id="MU267901">
    <property type="protein sequence ID" value="KAH7907478.1"/>
    <property type="molecule type" value="Genomic_DNA"/>
</dbReference>
<keyword evidence="2" id="KW-1185">Reference proteome</keyword>
<feature type="non-terminal residue" evidence="1">
    <location>
        <position position="1"/>
    </location>
</feature>
<name>A0ACB8A370_9AGAM</name>
<accession>A0ACB8A370</accession>
<dbReference type="Proteomes" id="UP000790377">
    <property type="component" value="Unassembled WGS sequence"/>
</dbReference>
<evidence type="ECO:0000313" key="1">
    <source>
        <dbReference type="EMBL" id="KAH7907478.1"/>
    </source>
</evidence>
<sequence>DSDDDTPIAQSSKFRSIQSHHSQPQSQPTQPQTEPVFVITVDDPQRVGDPIRAYTMYTVHTNTTSSAFPKSSFSVLRRYSDFLWLYDTLSSNNPGIIVPPVPEKNPFGRFDDGFVQQRRRELQKCVQKIANHPVLVKDADFESFLYSDSFALDIKHRKAESAHERGGLMASIGQTLTGPRFYETDEWFDKQKTYLDGLESQLRGLVKAIDTVAKQRVELSTATGEFAAALSELAAAAQSAAQTHAALNALADVARTAEAVQSAQAQLDVGGLMSTADEYSRLVNSVRLAFAARIRTYTAWQNADADARRVRARGAGGAGYNDRNGSGFNERSGGGGGGGADRRALDAKHAFDTATRRIKAELGRFEAERVEDFKRALAALLAGMIRGQGEVIAAWERYQGLLLKPSSASSLGAGVVA</sequence>
<comment type="caution">
    <text evidence="1">The sequence shown here is derived from an EMBL/GenBank/DDBJ whole genome shotgun (WGS) entry which is preliminary data.</text>
</comment>
<protein>
    <submittedName>
        <fullName evidence="1">Vps5 C terminal like-domain-containing protein</fullName>
    </submittedName>
</protein>
<proteinExistence type="predicted"/>